<gene>
    <name evidence="1" type="ORF">M404DRAFT_1001397</name>
</gene>
<evidence type="ECO:0000313" key="1">
    <source>
        <dbReference type="EMBL" id="KIO03484.1"/>
    </source>
</evidence>
<protein>
    <submittedName>
        <fullName evidence="1">Uncharacterized protein</fullName>
    </submittedName>
</protein>
<organism evidence="1 2">
    <name type="scientific">Pisolithus tinctorius Marx 270</name>
    <dbReference type="NCBI Taxonomy" id="870435"/>
    <lineage>
        <taxon>Eukaryota</taxon>
        <taxon>Fungi</taxon>
        <taxon>Dikarya</taxon>
        <taxon>Basidiomycota</taxon>
        <taxon>Agaricomycotina</taxon>
        <taxon>Agaricomycetes</taxon>
        <taxon>Agaricomycetidae</taxon>
        <taxon>Boletales</taxon>
        <taxon>Sclerodermatineae</taxon>
        <taxon>Pisolithaceae</taxon>
        <taxon>Pisolithus</taxon>
    </lineage>
</organism>
<dbReference type="HOGENOM" id="CLU_2484232_0_0_1"/>
<evidence type="ECO:0000313" key="2">
    <source>
        <dbReference type="Proteomes" id="UP000054217"/>
    </source>
</evidence>
<reference evidence="1 2" key="1">
    <citation type="submission" date="2014-04" db="EMBL/GenBank/DDBJ databases">
        <authorList>
            <consortium name="DOE Joint Genome Institute"/>
            <person name="Kuo A."/>
            <person name="Kohler A."/>
            <person name="Costa M.D."/>
            <person name="Nagy L.G."/>
            <person name="Floudas D."/>
            <person name="Copeland A."/>
            <person name="Barry K.W."/>
            <person name="Cichocki N."/>
            <person name="Veneault-Fourrey C."/>
            <person name="LaButti K."/>
            <person name="Lindquist E.A."/>
            <person name="Lipzen A."/>
            <person name="Lundell T."/>
            <person name="Morin E."/>
            <person name="Murat C."/>
            <person name="Sun H."/>
            <person name="Tunlid A."/>
            <person name="Henrissat B."/>
            <person name="Grigoriev I.V."/>
            <person name="Hibbett D.S."/>
            <person name="Martin F."/>
            <person name="Nordberg H.P."/>
            <person name="Cantor M.N."/>
            <person name="Hua S.X."/>
        </authorList>
    </citation>
    <scope>NUCLEOTIDE SEQUENCE [LARGE SCALE GENOMIC DNA]</scope>
    <source>
        <strain evidence="1 2">Marx 270</strain>
    </source>
</reference>
<proteinExistence type="predicted"/>
<dbReference type="EMBL" id="KN831976">
    <property type="protein sequence ID" value="KIO03484.1"/>
    <property type="molecule type" value="Genomic_DNA"/>
</dbReference>
<dbReference type="AlphaFoldDB" id="A0A0C3P7R2"/>
<name>A0A0C3P7R2_PISTI</name>
<keyword evidence="2" id="KW-1185">Reference proteome</keyword>
<dbReference type="InParanoid" id="A0A0C3P7R2"/>
<reference evidence="2" key="2">
    <citation type="submission" date="2015-01" db="EMBL/GenBank/DDBJ databases">
        <title>Evolutionary Origins and Diversification of the Mycorrhizal Mutualists.</title>
        <authorList>
            <consortium name="DOE Joint Genome Institute"/>
            <consortium name="Mycorrhizal Genomics Consortium"/>
            <person name="Kohler A."/>
            <person name="Kuo A."/>
            <person name="Nagy L.G."/>
            <person name="Floudas D."/>
            <person name="Copeland A."/>
            <person name="Barry K.W."/>
            <person name="Cichocki N."/>
            <person name="Veneault-Fourrey C."/>
            <person name="LaButti K."/>
            <person name="Lindquist E.A."/>
            <person name="Lipzen A."/>
            <person name="Lundell T."/>
            <person name="Morin E."/>
            <person name="Murat C."/>
            <person name="Riley R."/>
            <person name="Ohm R."/>
            <person name="Sun H."/>
            <person name="Tunlid A."/>
            <person name="Henrissat B."/>
            <person name="Grigoriev I.V."/>
            <person name="Hibbett D.S."/>
            <person name="Martin F."/>
        </authorList>
    </citation>
    <scope>NUCLEOTIDE SEQUENCE [LARGE SCALE GENOMIC DNA]</scope>
    <source>
        <strain evidence="2">Marx 270</strain>
    </source>
</reference>
<accession>A0A0C3P7R2</accession>
<sequence>MKKALHSYLQNGGYCTIGQWHSCLVYRLETRYLAFASTLDWLYCCSCNPIFTVACLSIPVAHIHPVNHVKLYLPLTSGILAFLSVSL</sequence>
<dbReference type="Proteomes" id="UP000054217">
    <property type="component" value="Unassembled WGS sequence"/>
</dbReference>